<dbReference type="AlphaFoldDB" id="A0A919GKJ6"/>
<dbReference type="EMBL" id="BNCD01000019">
    <property type="protein sequence ID" value="GHH85698.1"/>
    <property type="molecule type" value="Genomic_DNA"/>
</dbReference>
<reference evidence="1" key="1">
    <citation type="journal article" date="2014" name="Int. J. Syst. Evol. Microbiol.">
        <title>Complete genome sequence of Corynebacterium casei LMG S-19264T (=DSM 44701T), isolated from a smear-ripened cheese.</title>
        <authorList>
            <consortium name="US DOE Joint Genome Institute (JGI-PGF)"/>
            <person name="Walter F."/>
            <person name="Albersmeier A."/>
            <person name="Kalinowski J."/>
            <person name="Ruckert C."/>
        </authorList>
    </citation>
    <scope>NUCLEOTIDE SEQUENCE</scope>
    <source>
        <strain evidence="1">JCM 5069</strain>
    </source>
</reference>
<keyword evidence="2" id="KW-1185">Reference proteome</keyword>
<organism evidence="1 2">
    <name type="scientific">Streptomyces sulfonofaciens</name>
    <dbReference type="NCBI Taxonomy" id="68272"/>
    <lineage>
        <taxon>Bacteria</taxon>
        <taxon>Bacillati</taxon>
        <taxon>Actinomycetota</taxon>
        <taxon>Actinomycetes</taxon>
        <taxon>Kitasatosporales</taxon>
        <taxon>Streptomycetaceae</taxon>
        <taxon>Streptomyces</taxon>
    </lineage>
</organism>
<sequence>MDMGHEHFERDESGALYIQELALFVFAHLGRAPGILWPEHDHPALRPQAGPEELALLAEGLSRATGLPVRTCRLEPVGAGLQTGSARRHCLFHQTAGTGKWWLLAGPADSAGAGSTAFRTYRLRVSEILYVPVHWTWLVDLAPGGRLIHTCLGPADDPSPTD</sequence>
<accession>A0A919GKJ6</accession>
<evidence type="ECO:0000313" key="2">
    <source>
        <dbReference type="Proteomes" id="UP000603708"/>
    </source>
</evidence>
<dbReference type="Proteomes" id="UP000603708">
    <property type="component" value="Unassembled WGS sequence"/>
</dbReference>
<reference evidence="1" key="2">
    <citation type="submission" date="2020-09" db="EMBL/GenBank/DDBJ databases">
        <authorList>
            <person name="Sun Q."/>
            <person name="Ohkuma M."/>
        </authorList>
    </citation>
    <scope>NUCLEOTIDE SEQUENCE</scope>
    <source>
        <strain evidence="1">JCM 5069</strain>
    </source>
</reference>
<dbReference type="RefSeq" id="WP_189936528.1">
    <property type="nucleotide sequence ID" value="NZ_BNCD01000019.1"/>
</dbReference>
<protein>
    <submittedName>
        <fullName evidence="1">Uncharacterized protein</fullName>
    </submittedName>
</protein>
<evidence type="ECO:0000313" key="1">
    <source>
        <dbReference type="EMBL" id="GHH85698.1"/>
    </source>
</evidence>
<name>A0A919GKJ6_9ACTN</name>
<comment type="caution">
    <text evidence="1">The sequence shown here is derived from an EMBL/GenBank/DDBJ whole genome shotgun (WGS) entry which is preliminary data.</text>
</comment>
<proteinExistence type="predicted"/>
<gene>
    <name evidence="1" type="ORF">GCM10018793_54730</name>
</gene>